<evidence type="ECO:0000313" key="3">
    <source>
        <dbReference type="Proteomes" id="UP000775770"/>
    </source>
</evidence>
<comment type="caution">
    <text evidence="2">The sequence shown here is derived from an EMBL/GenBank/DDBJ whole genome shotgun (WGS) entry which is preliminary data.</text>
</comment>
<reference evidence="2" key="1">
    <citation type="submission" date="2020-04" db="EMBL/GenBank/DDBJ databases">
        <title>Deep metagenomics examines the oral microbiome during advanced dental caries in children, revealing novel taxa and co-occurrences with host molecules.</title>
        <authorList>
            <person name="Baker J.L."/>
            <person name="Morton J.T."/>
            <person name="Dinis M."/>
            <person name="Alvarez R."/>
            <person name="Tran N.C."/>
            <person name="Knight R."/>
            <person name="Edlund A."/>
        </authorList>
    </citation>
    <scope>NUCLEOTIDE SEQUENCE</scope>
    <source>
        <strain evidence="2">JCVI_38_bin.19</strain>
    </source>
</reference>
<name>A0A930DQG2_9FIRM</name>
<dbReference type="Proteomes" id="UP000775770">
    <property type="component" value="Unassembled WGS sequence"/>
</dbReference>
<sequence length="70" mass="7992">HRLLSGGDYRQDKQENFGAYGYTKQEFQDGELVDAEENEESAEEDDSIEELDQDDFYSLASDFGDDGDNE</sequence>
<proteinExistence type="predicted"/>
<organism evidence="2 3">
    <name type="scientific">Oribacterium sinus</name>
    <dbReference type="NCBI Taxonomy" id="237576"/>
    <lineage>
        <taxon>Bacteria</taxon>
        <taxon>Bacillati</taxon>
        <taxon>Bacillota</taxon>
        <taxon>Clostridia</taxon>
        <taxon>Lachnospirales</taxon>
        <taxon>Lachnospiraceae</taxon>
        <taxon>Oribacterium</taxon>
    </lineage>
</organism>
<feature type="region of interest" description="Disordered" evidence="1">
    <location>
        <begin position="1"/>
        <end position="70"/>
    </location>
</feature>
<feature type="compositionally biased region" description="Acidic residues" evidence="1">
    <location>
        <begin position="28"/>
        <end position="55"/>
    </location>
</feature>
<evidence type="ECO:0000256" key="1">
    <source>
        <dbReference type="SAM" id="MobiDB-lite"/>
    </source>
</evidence>
<accession>A0A930DQG2</accession>
<protein>
    <submittedName>
        <fullName evidence="2">Uncharacterized protein</fullName>
    </submittedName>
</protein>
<feature type="non-terminal residue" evidence="2">
    <location>
        <position position="1"/>
    </location>
</feature>
<gene>
    <name evidence="2" type="ORF">HXM90_09725</name>
</gene>
<dbReference type="AlphaFoldDB" id="A0A930DQG2"/>
<evidence type="ECO:0000313" key="2">
    <source>
        <dbReference type="EMBL" id="MBF1273669.1"/>
    </source>
</evidence>
<dbReference type="EMBL" id="JABZRA010000214">
    <property type="protein sequence ID" value="MBF1273669.1"/>
    <property type="molecule type" value="Genomic_DNA"/>
</dbReference>